<protein>
    <submittedName>
        <fullName evidence="1">OsmC family peroxiredoxin</fullName>
    </submittedName>
</protein>
<evidence type="ECO:0000313" key="1">
    <source>
        <dbReference type="EMBL" id="GCC53289.1"/>
    </source>
</evidence>
<dbReference type="InterPro" id="IPR003718">
    <property type="entry name" value="OsmC/Ohr_fam"/>
</dbReference>
<dbReference type="PANTHER" id="PTHR34352">
    <property type="entry name" value="PROTEIN YHFA"/>
    <property type="match status" value="1"/>
</dbReference>
<proteinExistence type="predicted"/>
<comment type="caution">
    <text evidence="1">The sequence shown here is derived from an EMBL/GenBank/DDBJ whole genome shotgun (WGS) entry which is preliminary data.</text>
</comment>
<name>A0A401UEG1_9BACT</name>
<evidence type="ECO:0000313" key="2">
    <source>
        <dbReference type="Proteomes" id="UP000288227"/>
    </source>
</evidence>
<dbReference type="EMBL" id="BHXQ01000007">
    <property type="protein sequence ID" value="GCC53289.1"/>
    <property type="molecule type" value="Genomic_DNA"/>
</dbReference>
<reference evidence="1 2" key="1">
    <citation type="submission" date="2018-11" db="EMBL/GenBank/DDBJ databases">
        <title>Chryseotalea sanarue gen. nov., sp., nov., a member of the family Cytophagaceae, isolated from a brackish lake in Hamamatsu Japan.</title>
        <authorList>
            <person name="Maejima Y."/>
            <person name="Iino T."/>
            <person name="Muraguchi Y."/>
            <person name="Fukuda K."/>
            <person name="Ohkuma M."/>
            <person name="Moriuchi R."/>
            <person name="Dohra H."/>
            <person name="Kimbara K."/>
            <person name="Shintani M."/>
        </authorList>
    </citation>
    <scope>NUCLEOTIDE SEQUENCE [LARGE SCALE GENOMIC DNA]</scope>
    <source>
        <strain evidence="1 2">Ys</strain>
    </source>
</reference>
<dbReference type="Proteomes" id="UP000288227">
    <property type="component" value="Unassembled WGS sequence"/>
</dbReference>
<keyword evidence="2" id="KW-1185">Reference proteome</keyword>
<dbReference type="SUPFAM" id="SSF82784">
    <property type="entry name" value="OsmC-like"/>
    <property type="match status" value="1"/>
</dbReference>
<dbReference type="OrthoDB" id="9804010at2"/>
<accession>A0A401UEG1</accession>
<dbReference type="AlphaFoldDB" id="A0A401UEG1"/>
<dbReference type="Pfam" id="PF02566">
    <property type="entry name" value="OsmC"/>
    <property type="match status" value="1"/>
</dbReference>
<dbReference type="InterPro" id="IPR036102">
    <property type="entry name" value="OsmC/Ohrsf"/>
</dbReference>
<dbReference type="PANTHER" id="PTHR34352:SF1">
    <property type="entry name" value="PROTEIN YHFA"/>
    <property type="match status" value="1"/>
</dbReference>
<sequence>MVMVKIELERLDNDFLMQAKNDRGNLVQLDASPQDGGQGKGFGPMQVLLAGMGGCSAIDVVKILRKQREPLDDIKITIEGEREPEAVPSLYQTVHAHFKLYGKLNPDKVQKAVALSVEKYCSVAKTLEKSAKITYSFEIITP</sequence>
<dbReference type="InterPro" id="IPR015946">
    <property type="entry name" value="KH_dom-like_a/b"/>
</dbReference>
<dbReference type="Gene3D" id="3.30.300.20">
    <property type="match status" value="1"/>
</dbReference>
<organism evidence="1 2">
    <name type="scientific">Chryseotalea sanaruensis</name>
    <dbReference type="NCBI Taxonomy" id="2482724"/>
    <lineage>
        <taxon>Bacteria</taxon>
        <taxon>Pseudomonadati</taxon>
        <taxon>Bacteroidota</taxon>
        <taxon>Cytophagia</taxon>
        <taxon>Cytophagales</taxon>
        <taxon>Chryseotaleaceae</taxon>
        <taxon>Chryseotalea</taxon>
    </lineage>
</organism>
<gene>
    <name evidence="1" type="ORF">SanaruYs_35320</name>
</gene>